<dbReference type="PROSITE" id="PS00122">
    <property type="entry name" value="CARBOXYLESTERASE_B_1"/>
    <property type="match status" value="1"/>
</dbReference>
<evidence type="ECO:0000256" key="2">
    <source>
        <dbReference type="ARBA" id="ARBA00022801"/>
    </source>
</evidence>
<dbReference type="InterPro" id="IPR019819">
    <property type="entry name" value="Carboxylesterase_B_CS"/>
</dbReference>
<protein>
    <recommendedName>
        <fullName evidence="3">Carboxylic ester hydrolase</fullName>
        <ecNumber evidence="3">3.1.1.-</ecNumber>
    </recommendedName>
</protein>
<dbReference type="EMBL" id="LSBJ02000002">
    <property type="protein sequence ID" value="OAQ59727.1"/>
    <property type="molecule type" value="Genomic_DNA"/>
</dbReference>
<dbReference type="OrthoDB" id="408631at2759"/>
<dbReference type="PANTHER" id="PTHR43918:SF4">
    <property type="entry name" value="CARBOXYLIC ESTER HYDROLASE"/>
    <property type="match status" value="1"/>
</dbReference>
<evidence type="ECO:0000256" key="3">
    <source>
        <dbReference type="RuleBase" id="RU361235"/>
    </source>
</evidence>
<organism evidence="5 6">
    <name type="scientific">Pochonia chlamydosporia 170</name>
    <dbReference type="NCBI Taxonomy" id="1380566"/>
    <lineage>
        <taxon>Eukaryota</taxon>
        <taxon>Fungi</taxon>
        <taxon>Dikarya</taxon>
        <taxon>Ascomycota</taxon>
        <taxon>Pezizomycotina</taxon>
        <taxon>Sordariomycetes</taxon>
        <taxon>Hypocreomycetidae</taxon>
        <taxon>Hypocreales</taxon>
        <taxon>Clavicipitaceae</taxon>
        <taxon>Pochonia</taxon>
    </lineage>
</organism>
<accession>A0A179F2R7</accession>
<name>A0A179F2R7_METCM</name>
<evidence type="ECO:0000313" key="5">
    <source>
        <dbReference type="EMBL" id="OAQ59727.1"/>
    </source>
</evidence>
<keyword evidence="2 3" id="KW-0378">Hydrolase</keyword>
<comment type="similarity">
    <text evidence="1 3">Belongs to the type-B carboxylesterase/lipase family.</text>
</comment>
<dbReference type="PROSITE" id="PS00941">
    <property type="entry name" value="CARBOXYLESTERASE_B_2"/>
    <property type="match status" value="1"/>
</dbReference>
<reference evidence="5 6" key="1">
    <citation type="journal article" date="2016" name="PLoS Pathog.">
        <title>Biosynthesis of antibiotic leucinostatins in bio-control fungus Purpureocillium lilacinum and their inhibition on phytophthora revealed by genome mining.</title>
        <authorList>
            <person name="Wang G."/>
            <person name="Liu Z."/>
            <person name="Lin R."/>
            <person name="Li E."/>
            <person name="Mao Z."/>
            <person name="Ling J."/>
            <person name="Yang Y."/>
            <person name="Yin W.B."/>
            <person name="Xie B."/>
        </authorList>
    </citation>
    <scope>NUCLEOTIDE SEQUENCE [LARGE SCALE GENOMIC DNA]</scope>
    <source>
        <strain evidence="5">170</strain>
    </source>
</reference>
<dbReference type="STRING" id="1380566.A0A179F2R7"/>
<dbReference type="KEGG" id="pchm:VFPPC_03934"/>
<dbReference type="InterPro" id="IPR019826">
    <property type="entry name" value="Carboxylesterase_B_AS"/>
</dbReference>
<dbReference type="ESTHER" id="metcm-a0a179f2r7">
    <property type="family name" value="Fungal_carboxylesterase_lipase"/>
</dbReference>
<dbReference type="EC" id="3.1.1.-" evidence="3"/>
<proteinExistence type="inferred from homology"/>
<evidence type="ECO:0000259" key="4">
    <source>
        <dbReference type="Pfam" id="PF00135"/>
    </source>
</evidence>
<dbReference type="Pfam" id="PF00135">
    <property type="entry name" value="COesterase"/>
    <property type="match status" value="1"/>
</dbReference>
<dbReference type="InterPro" id="IPR002018">
    <property type="entry name" value="CarbesteraseB"/>
</dbReference>
<dbReference type="AlphaFoldDB" id="A0A179F2R7"/>
<dbReference type="SUPFAM" id="SSF53474">
    <property type="entry name" value="alpha/beta-Hydrolases"/>
    <property type="match status" value="1"/>
</dbReference>
<sequence>MKLQEIIVIATAGVSAADVIANTKYGPMRGVQVHDAVNAFLGVRYAQPPLGDLRFQPPQPLQNYGKEGGYEASSPIKATSLGPSCHQFMYDLPLGSAFKPSTAESEDCLTLNIYVPKGANYNKPMPVYVWSPGGAYGEGSSSVPVYNPTGFVAENKDIIVVTWNYRLNIFGFPNSPALEAQNLGLRDQRFALEWIRDNIRDFGGDPSRIVLGGQSAGAVSVDAMMYSHPRDPIVSGLILQSGTVQMAQQMLNRPLSDVDSEFVRVAKKVGCANDDRKAELECMRKVDAQKLKNAISSSKLNKIGSPYGGMPMVDNKILFTREEYERRGNAGEFALVPTLLGTTKDEGDSVVSWNANGINKTLSDLITENFFDCNVALESRFRALNKVPVWRYLYKGVFPEVTLHPWMRAYHAADVPLLMGTYNLLGANRTIASDTTTREASKFLQDFFGAFIRSPACGLWDKFRLSEFRPNTATLIELFPENKPTLAQVMDKENSACLQPASIMWDQL</sequence>
<dbReference type="InterPro" id="IPR029058">
    <property type="entry name" value="AB_hydrolase_fold"/>
</dbReference>
<comment type="caution">
    <text evidence="5">The sequence shown here is derived from an EMBL/GenBank/DDBJ whole genome shotgun (WGS) entry which is preliminary data.</text>
</comment>
<dbReference type="Gene3D" id="3.40.50.1820">
    <property type="entry name" value="alpha/beta hydrolase"/>
    <property type="match status" value="2"/>
</dbReference>
<gene>
    <name evidence="5" type="ORF">VFPPC_03934</name>
</gene>
<keyword evidence="6" id="KW-1185">Reference proteome</keyword>
<feature type="domain" description="Carboxylesterase type B" evidence="4">
    <location>
        <begin position="19"/>
        <end position="354"/>
    </location>
</feature>
<dbReference type="PANTHER" id="PTHR43918">
    <property type="entry name" value="ACETYLCHOLINESTERASE"/>
    <property type="match status" value="1"/>
</dbReference>
<dbReference type="GO" id="GO:0052689">
    <property type="term" value="F:carboxylic ester hydrolase activity"/>
    <property type="evidence" value="ECO:0007669"/>
    <property type="project" value="TreeGrafter"/>
</dbReference>
<dbReference type="Proteomes" id="UP000078397">
    <property type="component" value="Unassembled WGS sequence"/>
</dbReference>
<dbReference type="GeneID" id="28847369"/>
<dbReference type="RefSeq" id="XP_018137720.1">
    <property type="nucleotide sequence ID" value="XM_018283375.1"/>
</dbReference>
<evidence type="ECO:0000313" key="6">
    <source>
        <dbReference type="Proteomes" id="UP000078397"/>
    </source>
</evidence>
<dbReference type="InterPro" id="IPR050654">
    <property type="entry name" value="AChE-related_enzymes"/>
</dbReference>
<evidence type="ECO:0000256" key="1">
    <source>
        <dbReference type="ARBA" id="ARBA00005964"/>
    </source>
</evidence>